<evidence type="ECO:0000256" key="1">
    <source>
        <dbReference type="SAM" id="MobiDB-lite"/>
    </source>
</evidence>
<sequence length="120" mass="12551">MPMENDNSNGANVVVTADQATKVNDSDGRLPENRQSGVVPDAGSGSEKGEEMVETAVAVAVEESGSNLVGELPPRSSSARVPFTNLSQIDADLALARTLQEQVIRCCLGFPGAYSHGYAE</sequence>
<name>A0A565BAA3_9BRAS</name>
<evidence type="ECO:0000313" key="2">
    <source>
        <dbReference type="EMBL" id="VVA98271.1"/>
    </source>
</evidence>
<proteinExistence type="predicted"/>
<keyword evidence="3" id="KW-1185">Reference proteome</keyword>
<protein>
    <submittedName>
        <fullName evidence="2">Uncharacterized protein</fullName>
    </submittedName>
</protein>
<organism evidence="2 3">
    <name type="scientific">Arabis nemorensis</name>
    <dbReference type="NCBI Taxonomy" id="586526"/>
    <lineage>
        <taxon>Eukaryota</taxon>
        <taxon>Viridiplantae</taxon>
        <taxon>Streptophyta</taxon>
        <taxon>Embryophyta</taxon>
        <taxon>Tracheophyta</taxon>
        <taxon>Spermatophyta</taxon>
        <taxon>Magnoliopsida</taxon>
        <taxon>eudicotyledons</taxon>
        <taxon>Gunneridae</taxon>
        <taxon>Pentapetalae</taxon>
        <taxon>rosids</taxon>
        <taxon>malvids</taxon>
        <taxon>Brassicales</taxon>
        <taxon>Brassicaceae</taxon>
        <taxon>Arabideae</taxon>
        <taxon>Arabis</taxon>
    </lineage>
</organism>
<dbReference type="EMBL" id="CABITT030000003">
    <property type="protein sequence ID" value="VVA98271.1"/>
    <property type="molecule type" value="Genomic_DNA"/>
</dbReference>
<feature type="compositionally biased region" description="Polar residues" evidence="1">
    <location>
        <begin position="1"/>
        <end position="11"/>
    </location>
</feature>
<evidence type="ECO:0000313" key="3">
    <source>
        <dbReference type="Proteomes" id="UP000489600"/>
    </source>
</evidence>
<accession>A0A565BAA3</accession>
<feature type="region of interest" description="Disordered" evidence="1">
    <location>
        <begin position="1"/>
        <end position="49"/>
    </location>
</feature>
<reference evidence="2" key="1">
    <citation type="submission" date="2019-07" db="EMBL/GenBank/DDBJ databases">
        <authorList>
            <person name="Dittberner H."/>
        </authorList>
    </citation>
    <scope>NUCLEOTIDE SEQUENCE [LARGE SCALE GENOMIC DNA]</scope>
</reference>
<gene>
    <name evidence="2" type="ORF">ANE_LOCUS8716</name>
</gene>
<dbReference type="Proteomes" id="UP000489600">
    <property type="component" value="Unassembled WGS sequence"/>
</dbReference>
<dbReference type="OrthoDB" id="8062037at2759"/>
<comment type="caution">
    <text evidence="2">The sequence shown here is derived from an EMBL/GenBank/DDBJ whole genome shotgun (WGS) entry which is preliminary data.</text>
</comment>
<dbReference type="AlphaFoldDB" id="A0A565BAA3"/>